<dbReference type="AlphaFoldDB" id="A0A1X0A295"/>
<feature type="transmembrane region" description="Helical" evidence="6">
    <location>
        <begin position="377"/>
        <end position="395"/>
    </location>
</feature>
<feature type="transmembrane region" description="Helical" evidence="6">
    <location>
        <begin position="338"/>
        <end position="357"/>
    </location>
</feature>
<dbReference type="CDD" id="cd06174">
    <property type="entry name" value="MFS"/>
    <property type="match status" value="1"/>
</dbReference>
<feature type="transmembrane region" description="Helical" evidence="6">
    <location>
        <begin position="279"/>
        <end position="299"/>
    </location>
</feature>
<keyword evidence="9" id="KW-1185">Reference proteome</keyword>
<feature type="transmembrane region" description="Helical" evidence="6">
    <location>
        <begin position="253"/>
        <end position="272"/>
    </location>
</feature>
<proteinExistence type="predicted"/>
<dbReference type="RefSeq" id="WP_083111981.1">
    <property type="nucleotide sequence ID" value="NZ_JACKTS010000031.1"/>
</dbReference>
<evidence type="ECO:0000256" key="1">
    <source>
        <dbReference type="ARBA" id="ARBA00004651"/>
    </source>
</evidence>
<evidence type="ECO:0000256" key="6">
    <source>
        <dbReference type="SAM" id="Phobius"/>
    </source>
</evidence>
<evidence type="ECO:0000256" key="4">
    <source>
        <dbReference type="ARBA" id="ARBA00022989"/>
    </source>
</evidence>
<keyword evidence="3 6" id="KW-0812">Transmembrane</keyword>
<feature type="transmembrane region" description="Helical" evidence="6">
    <location>
        <begin position="41"/>
        <end position="64"/>
    </location>
</feature>
<evidence type="ECO:0000256" key="5">
    <source>
        <dbReference type="ARBA" id="ARBA00023136"/>
    </source>
</evidence>
<feature type="domain" description="Major facilitator superfamily (MFS) profile" evidence="7">
    <location>
        <begin position="6"/>
        <end position="401"/>
    </location>
</feature>
<dbReference type="Pfam" id="PF07690">
    <property type="entry name" value="MFS_1"/>
    <property type="match status" value="1"/>
</dbReference>
<feature type="transmembrane region" description="Helical" evidence="6">
    <location>
        <begin position="71"/>
        <end position="91"/>
    </location>
</feature>
<accession>A0A1X0A295</accession>
<dbReference type="EMBL" id="MVHE01000005">
    <property type="protein sequence ID" value="ORA24213.1"/>
    <property type="molecule type" value="Genomic_DNA"/>
</dbReference>
<dbReference type="InterPro" id="IPR020846">
    <property type="entry name" value="MFS_dom"/>
</dbReference>
<evidence type="ECO:0000256" key="2">
    <source>
        <dbReference type="ARBA" id="ARBA00022475"/>
    </source>
</evidence>
<evidence type="ECO:0000313" key="8">
    <source>
        <dbReference type="EMBL" id="ORA24213.1"/>
    </source>
</evidence>
<dbReference type="PROSITE" id="PS50850">
    <property type="entry name" value="MFS"/>
    <property type="match status" value="1"/>
</dbReference>
<dbReference type="InterPro" id="IPR011701">
    <property type="entry name" value="MFS"/>
</dbReference>
<evidence type="ECO:0000313" key="9">
    <source>
        <dbReference type="Proteomes" id="UP000192284"/>
    </source>
</evidence>
<dbReference type="PANTHER" id="PTHR43124">
    <property type="entry name" value="PURINE EFFLUX PUMP PBUE"/>
    <property type="match status" value="1"/>
</dbReference>
<evidence type="ECO:0000256" key="3">
    <source>
        <dbReference type="ARBA" id="ARBA00022692"/>
    </source>
</evidence>
<gene>
    <name evidence="8" type="ORF">BST12_05365</name>
</gene>
<dbReference type="InterPro" id="IPR036259">
    <property type="entry name" value="MFS_trans_sf"/>
</dbReference>
<keyword evidence="4 6" id="KW-1133">Transmembrane helix</keyword>
<sequence>MRPWIIWGGGLLAYIVAVLDRTTMGVSGLEAAQRFAVTPGVLSVFVVVQVIVYTVAQVPAGLLLDRFGSKMLISAGALVMAIGQFVLAFAISMPVAIGARAVVGLGDALTFISVVKLASYWFPPSRVPLVTQLTFIGGQLGQVLSAVPFLAILTGAGWTAAYTAAGALGVMSAAICLALIRDTPHGHSAGIDSPSLRELVVSVRSVWANPGTRLGFFAHMGSTFPIMVFNYMWGVPYLTEAQGVSTDVAGSLLTLSVVATTASGVALGVWTGRHPQRRLLMVLTMIAGNALAWTAVLALPHRAPLWLLVVLVVVMATGGPASMVALDFARTYNPSTTLGIAKGLVNMGGFTAALLIMQVMGQILEDTDNYSFASFRLAWLALYPVWVITVIAIFVTRGKALRQNEIEHRHHDATTNVVP</sequence>
<dbReference type="Proteomes" id="UP000192284">
    <property type="component" value="Unassembled WGS sequence"/>
</dbReference>
<dbReference type="SUPFAM" id="SSF103473">
    <property type="entry name" value="MFS general substrate transporter"/>
    <property type="match status" value="1"/>
</dbReference>
<dbReference type="PANTHER" id="PTHR43124:SF3">
    <property type="entry name" value="CHLORAMPHENICOL EFFLUX PUMP RV0191"/>
    <property type="match status" value="1"/>
</dbReference>
<dbReference type="OrthoDB" id="4332123at2"/>
<feature type="transmembrane region" description="Helical" evidence="6">
    <location>
        <begin position="97"/>
        <end position="121"/>
    </location>
</feature>
<dbReference type="Gene3D" id="1.20.1250.20">
    <property type="entry name" value="MFS general substrate transporter like domains"/>
    <property type="match status" value="2"/>
</dbReference>
<feature type="transmembrane region" description="Helical" evidence="6">
    <location>
        <begin position="159"/>
        <end position="180"/>
    </location>
</feature>
<feature type="transmembrane region" description="Helical" evidence="6">
    <location>
        <begin position="214"/>
        <end position="233"/>
    </location>
</feature>
<dbReference type="GO" id="GO:0022857">
    <property type="term" value="F:transmembrane transporter activity"/>
    <property type="evidence" value="ECO:0007669"/>
    <property type="project" value="InterPro"/>
</dbReference>
<keyword evidence="5 6" id="KW-0472">Membrane</keyword>
<dbReference type="GO" id="GO:0005886">
    <property type="term" value="C:plasma membrane"/>
    <property type="evidence" value="ECO:0007669"/>
    <property type="project" value="UniProtKB-SubCell"/>
</dbReference>
<comment type="subcellular location">
    <subcellularLocation>
        <location evidence="1">Cell membrane</location>
        <topology evidence="1">Multi-pass membrane protein</topology>
    </subcellularLocation>
</comment>
<reference evidence="8 9" key="1">
    <citation type="submission" date="2017-02" db="EMBL/GenBank/DDBJ databases">
        <title>The new phylogeny of genus Mycobacterium.</title>
        <authorList>
            <person name="Tortoli E."/>
            <person name="Trovato A."/>
            <person name="Cirillo D.M."/>
        </authorList>
    </citation>
    <scope>NUCLEOTIDE SEQUENCE [LARGE SCALE GENOMIC DNA]</scope>
    <source>
        <strain evidence="8 9">DSM 45057</strain>
    </source>
</reference>
<protein>
    <submittedName>
        <fullName evidence="8">MFS transporter</fullName>
    </submittedName>
</protein>
<keyword evidence="2" id="KW-1003">Cell membrane</keyword>
<dbReference type="InterPro" id="IPR050189">
    <property type="entry name" value="MFS_Efflux_Transporters"/>
</dbReference>
<comment type="caution">
    <text evidence="8">The sequence shown here is derived from an EMBL/GenBank/DDBJ whole genome shotgun (WGS) entry which is preliminary data.</text>
</comment>
<name>A0A1X0A295_MYCAN</name>
<feature type="transmembrane region" description="Helical" evidence="6">
    <location>
        <begin position="305"/>
        <end position="326"/>
    </location>
</feature>
<organism evidence="8 9">
    <name type="scientific">Mycobacterium angelicum</name>
    <dbReference type="NCBI Taxonomy" id="470074"/>
    <lineage>
        <taxon>Bacteria</taxon>
        <taxon>Bacillati</taxon>
        <taxon>Actinomycetota</taxon>
        <taxon>Actinomycetes</taxon>
        <taxon>Mycobacteriales</taxon>
        <taxon>Mycobacteriaceae</taxon>
        <taxon>Mycobacterium</taxon>
    </lineage>
</organism>
<evidence type="ECO:0000259" key="7">
    <source>
        <dbReference type="PROSITE" id="PS50850"/>
    </source>
</evidence>